<gene>
    <name evidence="4" type="ORF">GXW79_15650</name>
</gene>
<dbReference type="GO" id="GO:0008237">
    <property type="term" value="F:metallopeptidase activity"/>
    <property type="evidence" value="ECO:0007669"/>
    <property type="project" value="UniProtKB-KW"/>
</dbReference>
<dbReference type="RefSeq" id="WP_211875382.1">
    <property type="nucleotide sequence ID" value="NZ_JAAEDH010000019.1"/>
</dbReference>
<dbReference type="InterPro" id="IPR050361">
    <property type="entry name" value="MPP/UQCRC_Complex"/>
</dbReference>
<evidence type="ECO:0000313" key="5">
    <source>
        <dbReference type="Proteomes" id="UP001196068"/>
    </source>
</evidence>
<dbReference type="Pfam" id="PF05193">
    <property type="entry name" value="Peptidase_M16_C"/>
    <property type="match status" value="1"/>
</dbReference>
<dbReference type="SUPFAM" id="SSF63411">
    <property type="entry name" value="LuxS/MPP-like metallohydrolase"/>
    <property type="match status" value="2"/>
</dbReference>
<comment type="caution">
    <text evidence="4">The sequence shown here is derived from an EMBL/GenBank/DDBJ whole genome shotgun (WGS) entry which is preliminary data.</text>
</comment>
<dbReference type="GO" id="GO:0046872">
    <property type="term" value="F:metal ion binding"/>
    <property type="evidence" value="ECO:0007669"/>
    <property type="project" value="InterPro"/>
</dbReference>
<dbReference type="AlphaFoldDB" id="A0AAF1JZ87"/>
<dbReference type="InterPro" id="IPR011249">
    <property type="entry name" value="Metalloenz_LuxS/M16"/>
</dbReference>
<reference evidence="4" key="2">
    <citation type="journal article" date="2021" name="Syst. Appl. Microbiol.">
        <title>Roseomonas hellenica sp. nov., isolated from roots of wild-growing Alkanna tinctoria.</title>
        <authorList>
            <person name="Rat A."/>
            <person name="Naranjo H.D."/>
            <person name="Lebbe L."/>
            <person name="Cnockaert M."/>
            <person name="Krigas N."/>
            <person name="Grigoriadou K."/>
            <person name="Maloupa E."/>
            <person name="Willems A."/>
        </authorList>
    </citation>
    <scope>NUCLEOTIDE SEQUENCE</scope>
    <source>
        <strain evidence="4">LMG 28251</strain>
    </source>
</reference>
<evidence type="ECO:0000313" key="4">
    <source>
        <dbReference type="EMBL" id="MBR0656515.1"/>
    </source>
</evidence>
<sequence length="416" mass="44148">MTGFSLPIQVIDLPGGKIWLVEDHSVPVVSLSWSWRGGAAPEPPGQEGATSLMAAMLGEGAGDLPARNFADALRDDAINLGFDGQRDGFEGSLRALRDALPAALRLARLAMVEPRFDNDAFERVRARALAGARQSLETPRGQASRAFWAGAYPTHSAGRPTGGTPESIAALTIPLLREAHDRQLRATGMLIGVSGAIDAASLRSMIPALFAGLPEGAPAEGPELPAFEHFPRRVVPMAFPQSTILFGQPGLAVDDPDWEAAQIMLRILGGGGFSSRLMQAVRVERGLTYGVSAGLDVLFGQAIISGGLATENGKVGEALDVIQAEWRRMSETGPTEAERDDAIAYLTGSQPLQFTDSRRISSTLLALQRNNRPLDWLSARPDRLNAISNAQLAALSKRMLKPDGLAVVVAGQPTGL</sequence>
<dbReference type="Gene3D" id="3.30.830.10">
    <property type="entry name" value="Metalloenzyme, LuxS/M16 peptidase-like"/>
    <property type="match status" value="2"/>
</dbReference>
<dbReference type="PANTHER" id="PTHR11851:SF49">
    <property type="entry name" value="MITOCHONDRIAL-PROCESSING PEPTIDASE SUBUNIT ALPHA"/>
    <property type="match status" value="1"/>
</dbReference>
<evidence type="ECO:0000256" key="2">
    <source>
        <dbReference type="ARBA" id="ARBA00023049"/>
    </source>
</evidence>
<dbReference type="Proteomes" id="UP001196068">
    <property type="component" value="Unassembled WGS sequence"/>
</dbReference>
<evidence type="ECO:0000259" key="3">
    <source>
        <dbReference type="Pfam" id="PF05193"/>
    </source>
</evidence>
<protein>
    <submittedName>
        <fullName evidence="4">Insulinase family protein</fullName>
    </submittedName>
</protein>
<keyword evidence="2" id="KW-0645">Protease</keyword>
<dbReference type="PANTHER" id="PTHR11851">
    <property type="entry name" value="METALLOPROTEASE"/>
    <property type="match status" value="1"/>
</dbReference>
<name>A0AAF1JZ87_9PROT</name>
<keyword evidence="2" id="KW-0482">Metalloprotease</keyword>
<feature type="domain" description="Peptidase M16 C-terminal" evidence="3">
    <location>
        <begin position="172"/>
        <end position="344"/>
    </location>
</feature>
<proteinExistence type="inferred from homology"/>
<comment type="similarity">
    <text evidence="1">Belongs to the peptidase M16 family.</text>
</comment>
<keyword evidence="5" id="KW-1185">Reference proteome</keyword>
<keyword evidence="2" id="KW-0378">Hydrolase</keyword>
<dbReference type="EMBL" id="JAAEDH010000019">
    <property type="protein sequence ID" value="MBR0656515.1"/>
    <property type="molecule type" value="Genomic_DNA"/>
</dbReference>
<evidence type="ECO:0000256" key="1">
    <source>
        <dbReference type="ARBA" id="ARBA00007261"/>
    </source>
</evidence>
<dbReference type="InterPro" id="IPR007863">
    <property type="entry name" value="Peptidase_M16_C"/>
</dbReference>
<organism evidence="4 5">
    <name type="scientific">Plastoroseomonas arctica</name>
    <dbReference type="NCBI Taxonomy" id="1509237"/>
    <lineage>
        <taxon>Bacteria</taxon>
        <taxon>Pseudomonadati</taxon>
        <taxon>Pseudomonadota</taxon>
        <taxon>Alphaproteobacteria</taxon>
        <taxon>Acetobacterales</taxon>
        <taxon>Acetobacteraceae</taxon>
        <taxon>Plastoroseomonas</taxon>
    </lineage>
</organism>
<accession>A0AAF1JZ87</accession>
<reference evidence="4" key="1">
    <citation type="submission" date="2020-01" db="EMBL/GenBank/DDBJ databases">
        <authorList>
            <person name="Rat A."/>
        </authorList>
    </citation>
    <scope>NUCLEOTIDE SEQUENCE</scope>
    <source>
        <strain evidence="4">LMG 28251</strain>
    </source>
</reference>